<feature type="region of interest" description="Disordered" evidence="1">
    <location>
        <begin position="190"/>
        <end position="244"/>
    </location>
</feature>
<organism evidence="2 3">
    <name type="scientific">Cadophora malorum</name>
    <dbReference type="NCBI Taxonomy" id="108018"/>
    <lineage>
        <taxon>Eukaryota</taxon>
        <taxon>Fungi</taxon>
        <taxon>Dikarya</taxon>
        <taxon>Ascomycota</taxon>
        <taxon>Pezizomycotina</taxon>
        <taxon>Leotiomycetes</taxon>
        <taxon>Helotiales</taxon>
        <taxon>Ploettnerulaceae</taxon>
        <taxon>Cadophora</taxon>
    </lineage>
</organism>
<protein>
    <submittedName>
        <fullName evidence="2">Uncharacterized protein</fullName>
    </submittedName>
</protein>
<evidence type="ECO:0000256" key="1">
    <source>
        <dbReference type="SAM" id="MobiDB-lite"/>
    </source>
</evidence>
<sequence>MVSSTNVVWKTITVTVTSTRTVFGPRRSTSSTYTSNSKEPKLQYRNKLESITTTDSEGKITVQAITTVTSILDGWGIPQEPNSYTPPPLPSATDDASSALTTLATTPLPPEATVPVYGNPNLSPSPTIHNQYPPPIPCSANTAQYCVDLGGRTFVVDVSNGLAVPPTDSVLHSTSTKIPGVVIVPVTESTSPIQSSTPLSTSTSTSALNPGSVPSTSSAALASGRNSTASSRLPSSQISPIPSSGLRKTKNPWLLLAICCAGAMMYEIGVWTEKTKEEQAKAAEEEAKKKKLMDEAEKNCTKGEGEGSESAGKSKDDADGEAEAPAKESLNEWNMV</sequence>
<name>A0A8H7W5Z2_9HELO</name>
<evidence type="ECO:0000313" key="2">
    <source>
        <dbReference type="EMBL" id="KAG4418390.1"/>
    </source>
</evidence>
<keyword evidence="3" id="KW-1185">Reference proteome</keyword>
<reference evidence="2" key="1">
    <citation type="submission" date="2021-02" db="EMBL/GenBank/DDBJ databases">
        <title>Genome sequence Cadophora malorum strain M34.</title>
        <authorList>
            <person name="Stefanovic E."/>
            <person name="Vu D."/>
            <person name="Scully C."/>
            <person name="Dijksterhuis J."/>
            <person name="Roader J."/>
            <person name="Houbraken J."/>
        </authorList>
    </citation>
    <scope>NUCLEOTIDE SEQUENCE</scope>
    <source>
        <strain evidence="2">M34</strain>
    </source>
</reference>
<dbReference type="OrthoDB" id="3563628at2759"/>
<proteinExistence type="predicted"/>
<feature type="compositionally biased region" description="Low complexity" evidence="1">
    <location>
        <begin position="230"/>
        <end position="244"/>
    </location>
</feature>
<dbReference type="AlphaFoldDB" id="A0A8H7W5Z2"/>
<dbReference type="Proteomes" id="UP000664132">
    <property type="component" value="Unassembled WGS sequence"/>
</dbReference>
<evidence type="ECO:0000313" key="3">
    <source>
        <dbReference type="Proteomes" id="UP000664132"/>
    </source>
</evidence>
<dbReference type="EMBL" id="JAFJYH010000129">
    <property type="protein sequence ID" value="KAG4418390.1"/>
    <property type="molecule type" value="Genomic_DNA"/>
</dbReference>
<feature type="compositionally biased region" description="Polar residues" evidence="1">
    <location>
        <begin position="207"/>
        <end position="229"/>
    </location>
</feature>
<feature type="region of interest" description="Disordered" evidence="1">
    <location>
        <begin position="282"/>
        <end position="336"/>
    </location>
</feature>
<comment type="caution">
    <text evidence="2">The sequence shown here is derived from an EMBL/GenBank/DDBJ whole genome shotgun (WGS) entry which is preliminary data.</text>
</comment>
<feature type="compositionally biased region" description="Low complexity" evidence="1">
    <location>
        <begin position="190"/>
        <end position="206"/>
    </location>
</feature>
<feature type="compositionally biased region" description="Basic and acidic residues" evidence="1">
    <location>
        <begin position="282"/>
        <end position="305"/>
    </location>
</feature>
<accession>A0A8H7W5Z2</accession>
<gene>
    <name evidence="2" type="ORF">IFR04_008457</name>
</gene>